<evidence type="ECO:0000256" key="1">
    <source>
        <dbReference type="SAM" id="MobiDB-lite"/>
    </source>
</evidence>
<dbReference type="EMBL" id="CATNWA010002031">
    <property type="protein sequence ID" value="CAI9541836.1"/>
    <property type="molecule type" value="Genomic_DNA"/>
</dbReference>
<evidence type="ECO:0000313" key="3">
    <source>
        <dbReference type="Proteomes" id="UP001162483"/>
    </source>
</evidence>
<feature type="region of interest" description="Disordered" evidence="1">
    <location>
        <begin position="77"/>
        <end position="99"/>
    </location>
</feature>
<sequence>MPKRSYPFDSFAPPQMKTRIGQKELSQGVCGESLKREIFERTKKLLFSGAKSIMGNQSNQNKNNVEMDNTPPELLTGQTTIGQDGRLHRASHTSVPAGSSKACSSCVRSVGDKEACKQCEQYICRSCSKSCSCCSAVLCSFCTVLVDGDLGEQVFCTTCSAYEV</sequence>
<comment type="caution">
    <text evidence="2">The sequence shown here is derived from an EMBL/GenBank/DDBJ whole genome shotgun (WGS) entry which is preliminary data.</text>
</comment>
<dbReference type="Pfam" id="PF05458">
    <property type="entry name" value="Siva"/>
    <property type="match status" value="1"/>
</dbReference>
<reference evidence="2" key="1">
    <citation type="submission" date="2023-05" db="EMBL/GenBank/DDBJ databases">
        <authorList>
            <person name="Stuckert A."/>
        </authorList>
    </citation>
    <scope>NUCLEOTIDE SEQUENCE</scope>
</reference>
<organism evidence="2 3">
    <name type="scientific">Staurois parvus</name>
    <dbReference type="NCBI Taxonomy" id="386267"/>
    <lineage>
        <taxon>Eukaryota</taxon>
        <taxon>Metazoa</taxon>
        <taxon>Chordata</taxon>
        <taxon>Craniata</taxon>
        <taxon>Vertebrata</taxon>
        <taxon>Euteleostomi</taxon>
        <taxon>Amphibia</taxon>
        <taxon>Batrachia</taxon>
        <taxon>Anura</taxon>
        <taxon>Neobatrachia</taxon>
        <taxon>Ranoidea</taxon>
        <taxon>Ranidae</taxon>
        <taxon>Staurois</taxon>
    </lineage>
</organism>
<keyword evidence="3" id="KW-1185">Reference proteome</keyword>
<evidence type="ECO:0008006" key="4">
    <source>
        <dbReference type="Google" id="ProtNLM"/>
    </source>
</evidence>
<name>A0ABN9B4R4_9NEOB</name>
<dbReference type="PANTHER" id="PTHR14365">
    <property type="entry name" value="APOPTOSIS REGULATORY PROTEIN SIVA"/>
    <property type="match status" value="1"/>
</dbReference>
<accession>A0ABN9B4R4</accession>
<dbReference type="Proteomes" id="UP001162483">
    <property type="component" value="Unassembled WGS sequence"/>
</dbReference>
<dbReference type="InterPro" id="IPR022773">
    <property type="entry name" value="Siva"/>
</dbReference>
<gene>
    <name evidence="2" type="ORF">SPARVUS_LOCUS1991607</name>
</gene>
<dbReference type="PANTHER" id="PTHR14365:SF1">
    <property type="entry name" value="APOPTOSIS REGULATORY PROTEIN SIVA"/>
    <property type="match status" value="1"/>
</dbReference>
<proteinExistence type="predicted"/>
<evidence type="ECO:0000313" key="2">
    <source>
        <dbReference type="EMBL" id="CAI9541836.1"/>
    </source>
</evidence>
<protein>
    <recommendedName>
        <fullName evidence="4">Apoptosis regulatory protein Siva</fullName>
    </recommendedName>
</protein>